<gene>
    <name evidence="2" type="ORF">OLC1_LOCUS14560</name>
</gene>
<organism evidence="2 3">
    <name type="scientific">Oldenlandia corymbosa var. corymbosa</name>
    <dbReference type="NCBI Taxonomy" id="529605"/>
    <lineage>
        <taxon>Eukaryota</taxon>
        <taxon>Viridiplantae</taxon>
        <taxon>Streptophyta</taxon>
        <taxon>Embryophyta</taxon>
        <taxon>Tracheophyta</taxon>
        <taxon>Spermatophyta</taxon>
        <taxon>Magnoliopsida</taxon>
        <taxon>eudicotyledons</taxon>
        <taxon>Gunneridae</taxon>
        <taxon>Pentapetalae</taxon>
        <taxon>asterids</taxon>
        <taxon>lamiids</taxon>
        <taxon>Gentianales</taxon>
        <taxon>Rubiaceae</taxon>
        <taxon>Rubioideae</taxon>
        <taxon>Spermacoceae</taxon>
        <taxon>Hedyotis-Oldenlandia complex</taxon>
        <taxon>Oldenlandia</taxon>
    </lineage>
</organism>
<reference evidence="2" key="1">
    <citation type="submission" date="2023-03" db="EMBL/GenBank/DDBJ databases">
        <authorList>
            <person name="Julca I."/>
        </authorList>
    </citation>
    <scope>NUCLEOTIDE SEQUENCE</scope>
</reference>
<accession>A0AAV1DFM3</accession>
<feature type="compositionally biased region" description="Polar residues" evidence="1">
    <location>
        <begin position="284"/>
        <end position="302"/>
    </location>
</feature>
<feature type="region of interest" description="Disordered" evidence="1">
    <location>
        <begin position="118"/>
        <end position="141"/>
    </location>
</feature>
<sequence>MSPWTLKNYIIRKSLQSSKRNHAEAFDSEAADVKLVPLNILRQIVVNQNPPVIEAVVNPNPAAVASAGGQIKAAWYSVTANRYHDLTRDMREWDEKPGFVQEDVWASFKQHWETESFQKVRRRNANNRKSSKKGPVHHTGGSVSFVEHAARLSVGSEESILGHKPLPYEVFAYTHTIRHDFKTFVDSNAKKVHTRSLNVSWMKKGRVYGLGSQAGSYYSLGAGKSAHSDVAIQSKKQIQELTSKVDAYASKMKKMQTMMEKWQKSMEMWCKQNGAPFPYLGLEDNQTLQGSEGQNDQACSDSSDWHGSSEDEENHNLG</sequence>
<proteinExistence type="predicted"/>
<feature type="region of interest" description="Disordered" evidence="1">
    <location>
        <begin position="281"/>
        <end position="318"/>
    </location>
</feature>
<evidence type="ECO:0000256" key="1">
    <source>
        <dbReference type="SAM" id="MobiDB-lite"/>
    </source>
</evidence>
<name>A0AAV1DFM3_OLDCO</name>
<protein>
    <submittedName>
        <fullName evidence="2">OLC1v1005003C1</fullName>
    </submittedName>
</protein>
<feature type="compositionally biased region" description="Basic residues" evidence="1">
    <location>
        <begin position="119"/>
        <end position="136"/>
    </location>
</feature>
<evidence type="ECO:0000313" key="2">
    <source>
        <dbReference type="EMBL" id="CAI9105966.1"/>
    </source>
</evidence>
<dbReference type="Proteomes" id="UP001161247">
    <property type="component" value="Chromosome 5"/>
</dbReference>
<keyword evidence="3" id="KW-1185">Reference proteome</keyword>
<evidence type="ECO:0000313" key="3">
    <source>
        <dbReference type="Proteomes" id="UP001161247"/>
    </source>
</evidence>
<dbReference type="AlphaFoldDB" id="A0AAV1DFM3"/>
<dbReference type="EMBL" id="OX459122">
    <property type="protein sequence ID" value="CAI9105966.1"/>
    <property type="molecule type" value="Genomic_DNA"/>
</dbReference>
<dbReference type="InterPro" id="IPR004252">
    <property type="entry name" value="Probable_transposase_24"/>
</dbReference>
<dbReference type="Pfam" id="PF03004">
    <property type="entry name" value="Transposase_24"/>
    <property type="match status" value="1"/>
</dbReference>